<evidence type="ECO:0000256" key="1">
    <source>
        <dbReference type="SAM" id="MobiDB-lite"/>
    </source>
</evidence>
<dbReference type="AlphaFoldDB" id="C3YTE6"/>
<reference evidence="2" key="1">
    <citation type="journal article" date="2008" name="Nature">
        <title>The amphioxus genome and the evolution of the chordate karyotype.</title>
        <authorList>
            <consortium name="US DOE Joint Genome Institute (JGI-PGF)"/>
            <person name="Putnam N.H."/>
            <person name="Butts T."/>
            <person name="Ferrier D.E.K."/>
            <person name="Furlong R.F."/>
            <person name="Hellsten U."/>
            <person name="Kawashima T."/>
            <person name="Robinson-Rechavi M."/>
            <person name="Shoguchi E."/>
            <person name="Terry A."/>
            <person name="Yu J.-K."/>
            <person name="Benito-Gutierrez E.L."/>
            <person name="Dubchak I."/>
            <person name="Garcia-Fernandez J."/>
            <person name="Gibson-Brown J.J."/>
            <person name="Grigoriev I.V."/>
            <person name="Horton A.C."/>
            <person name="de Jong P.J."/>
            <person name="Jurka J."/>
            <person name="Kapitonov V.V."/>
            <person name="Kohara Y."/>
            <person name="Kuroki Y."/>
            <person name="Lindquist E."/>
            <person name="Lucas S."/>
            <person name="Osoegawa K."/>
            <person name="Pennacchio L.A."/>
            <person name="Salamov A.A."/>
            <person name="Satou Y."/>
            <person name="Sauka-Spengler T."/>
            <person name="Schmutz J."/>
            <person name="Shin-I T."/>
            <person name="Toyoda A."/>
            <person name="Bronner-Fraser M."/>
            <person name="Fujiyama A."/>
            <person name="Holland L.Z."/>
            <person name="Holland P.W.H."/>
            <person name="Satoh N."/>
            <person name="Rokhsar D.S."/>
        </authorList>
    </citation>
    <scope>NUCLEOTIDE SEQUENCE [LARGE SCALE GENOMIC DNA]</scope>
    <source>
        <strain evidence="2">S238N-H82</strain>
        <tissue evidence="2">Testes</tissue>
    </source>
</reference>
<sequence length="165" mass="18062">MAAVYEQVQSVTNPTCIVGENGTAGPSVQFHTGRRSDSRREERQRLARTPLKGLNKLDGEAGEGCVSKNYSPGISEDTYEEPEPTRLQWQEDGGLIQTDGRIISDPPDSDCVYTEPQAVLLRLHVSQGCGQASAAAPSARKEEQTPEGNQRRREQTHGLRSSLVQ</sequence>
<dbReference type="InParanoid" id="C3YTE6"/>
<feature type="region of interest" description="Disordered" evidence="1">
    <location>
        <begin position="18"/>
        <end position="85"/>
    </location>
</feature>
<proteinExistence type="predicted"/>
<feature type="compositionally biased region" description="Basic and acidic residues" evidence="1">
    <location>
        <begin position="139"/>
        <end position="157"/>
    </location>
</feature>
<evidence type="ECO:0000313" key="2">
    <source>
        <dbReference type="EMBL" id="EEN56513.1"/>
    </source>
</evidence>
<name>C3YTE6_BRAFL</name>
<organism>
    <name type="scientific">Branchiostoma floridae</name>
    <name type="common">Florida lancelet</name>
    <name type="synonym">Amphioxus</name>
    <dbReference type="NCBI Taxonomy" id="7739"/>
    <lineage>
        <taxon>Eukaryota</taxon>
        <taxon>Metazoa</taxon>
        <taxon>Chordata</taxon>
        <taxon>Cephalochordata</taxon>
        <taxon>Leptocardii</taxon>
        <taxon>Amphioxiformes</taxon>
        <taxon>Branchiostomatidae</taxon>
        <taxon>Branchiostoma</taxon>
    </lineage>
</organism>
<gene>
    <name evidence="2" type="ORF">BRAFLDRAFT_70128</name>
</gene>
<dbReference type="EMBL" id="GG666551">
    <property type="protein sequence ID" value="EEN56513.1"/>
    <property type="molecule type" value="Genomic_DNA"/>
</dbReference>
<feature type="region of interest" description="Disordered" evidence="1">
    <location>
        <begin position="128"/>
        <end position="165"/>
    </location>
</feature>
<accession>C3YTE6</accession>
<protein>
    <submittedName>
        <fullName evidence="2">Uncharacterized protein</fullName>
    </submittedName>
</protein>
<feature type="compositionally biased region" description="Basic and acidic residues" evidence="1">
    <location>
        <begin position="34"/>
        <end position="45"/>
    </location>
</feature>